<organism evidence="1 2">
    <name type="scientific">Phytophthora palmivora</name>
    <dbReference type="NCBI Taxonomy" id="4796"/>
    <lineage>
        <taxon>Eukaryota</taxon>
        <taxon>Sar</taxon>
        <taxon>Stramenopiles</taxon>
        <taxon>Oomycota</taxon>
        <taxon>Peronosporomycetes</taxon>
        <taxon>Peronosporales</taxon>
        <taxon>Peronosporaceae</taxon>
        <taxon>Phytophthora</taxon>
    </lineage>
</organism>
<name>A0A2P4Y1B5_9STRA</name>
<accession>A0A2P4Y1B5</accession>
<dbReference type="OrthoDB" id="10590404at2759"/>
<gene>
    <name evidence="1" type="ORF">PHPALM_11819</name>
</gene>
<dbReference type="AlphaFoldDB" id="A0A2P4Y1B5"/>
<proteinExistence type="predicted"/>
<keyword evidence="2" id="KW-1185">Reference proteome</keyword>
<reference evidence="1 2" key="1">
    <citation type="journal article" date="2017" name="Genome Biol. Evol.">
        <title>Phytophthora megakarya and P. palmivora, closely related causal agents of cacao black pod rot, underwent increases in genome sizes and gene numbers by different mechanisms.</title>
        <authorList>
            <person name="Ali S.S."/>
            <person name="Shao J."/>
            <person name="Lary D.J."/>
            <person name="Kronmiller B."/>
            <person name="Shen D."/>
            <person name="Strem M.D."/>
            <person name="Amoako-Attah I."/>
            <person name="Akrofi A.Y."/>
            <person name="Begoude B.A."/>
            <person name="Ten Hoopen G.M."/>
            <person name="Coulibaly K."/>
            <person name="Kebe B.I."/>
            <person name="Melnick R.L."/>
            <person name="Guiltinan M.J."/>
            <person name="Tyler B.M."/>
            <person name="Meinhardt L.W."/>
            <person name="Bailey B.A."/>
        </authorList>
    </citation>
    <scope>NUCLEOTIDE SEQUENCE [LARGE SCALE GENOMIC DNA]</scope>
    <source>
        <strain evidence="2">sbr112.9</strain>
    </source>
</reference>
<dbReference type="EMBL" id="NCKW01006455">
    <property type="protein sequence ID" value="POM71590.1"/>
    <property type="molecule type" value="Genomic_DNA"/>
</dbReference>
<comment type="caution">
    <text evidence="1">The sequence shown here is derived from an EMBL/GenBank/DDBJ whole genome shotgun (WGS) entry which is preliminary data.</text>
</comment>
<evidence type="ECO:0000313" key="2">
    <source>
        <dbReference type="Proteomes" id="UP000237271"/>
    </source>
</evidence>
<sequence>MTAATEPMVAVIWGIASDELESIDPERGAMAPPELPVGPESDSVPELLCAVASSSDELESVAELESPAESDVADSEADVVEFEDSEVESATVALVLADEAVDDSVDVAALALEDATAEDVVEAEDAVVVVVVAPETQEMANAARTRTWITFMLATDLVSLFETDKWCSECRRRVHSVADDHMMEGESDRAET</sequence>
<evidence type="ECO:0000313" key="1">
    <source>
        <dbReference type="EMBL" id="POM71590.1"/>
    </source>
</evidence>
<protein>
    <submittedName>
        <fullName evidence="1">Uncharacterized protein</fullName>
    </submittedName>
</protein>
<dbReference type="Proteomes" id="UP000237271">
    <property type="component" value="Unassembled WGS sequence"/>
</dbReference>